<accession>A0A0D0CGI2</accession>
<proteinExistence type="predicted"/>
<protein>
    <submittedName>
        <fullName evidence="1">Uncharacterized protein</fullName>
    </submittedName>
</protein>
<evidence type="ECO:0000313" key="1">
    <source>
        <dbReference type="EMBL" id="KIK54013.1"/>
    </source>
</evidence>
<dbReference type="Proteomes" id="UP000053593">
    <property type="component" value="Unassembled WGS sequence"/>
</dbReference>
<keyword evidence="2" id="KW-1185">Reference proteome</keyword>
<sequence length="179" mass="20397">MRIRGRPISGSDSNCSLDGGELERSAWEQERGKDFYLSFIPDFKLLTHVFIAQLTPLRCSVYLPYSLLTRRLGPRPQSVRLFPSGTSYQLSILLSILIAPETGFETNSKLDENRLPELIASSFTFHLSPFTPVTWILWPLNLTSPGLSLPRRSIDQWPRWKGTVMSRYLALKELEPLGD</sequence>
<gene>
    <name evidence="1" type="ORF">GYMLUDRAFT_249908</name>
</gene>
<dbReference type="AlphaFoldDB" id="A0A0D0CGI2"/>
<organism evidence="1 2">
    <name type="scientific">Collybiopsis luxurians FD-317 M1</name>
    <dbReference type="NCBI Taxonomy" id="944289"/>
    <lineage>
        <taxon>Eukaryota</taxon>
        <taxon>Fungi</taxon>
        <taxon>Dikarya</taxon>
        <taxon>Basidiomycota</taxon>
        <taxon>Agaricomycotina</taxon>
        <taxon>Agaricomycetes</taxon>
        <taxon>Agaricomycetidae</taxon>
        <taxon>Agaricales</taxon>
        <taxon>Marasmiineae</taxon>
        <taxon>Omphalotaceae</taxon>
        <taxon>Collybiopsis</taxon>
        <taxon>Collybiopsis luxurians</taxon>
    </lineage>
</organism>
<name>A0A0D0CGI2_9AGAR</name>
<dbReference type="HOGENOM" id="CLU_1503618_0_0_1"/>
<reference evidence="1 2" key="1">
    <citation type="submission" date="2014-04" db="EMBL/GenBank/DDBJ databases">
        <title>Evolutionary Origins and Diversification of the Mycorrhizal Mutualists.</title>
        <authorList>
            <consortium name="DOE Joint Genome Institute"/>
            <consortium name="Mycorrhizal Genomics Consortium"/>
            <person name="Kohler A."/>
            <person name="Kuo A."/>
            <person name="Nagy L.G."/>
            <person name="Floudas D."/>
            <person name="Copeland A."/>
            <person name="Barry K.W."/>
            <person name="Cichocki N."/>
            <person name="Veneault-Fourrey C."/>
            <person name="LaButti K."/>
            <person name="Lindquist E.A."/>
            <person name="Lipzen A."/>
            <person name="Lundell T."/>
            <person name="Morin E."/>
            <person name="Murat C."/>
            <person name="Riley R."/>
            <person name="Ohm R."/>
            <person name="Sun H."/>
            <person name="Tunlid A."/>
            <person name="Henrissat B."/>
            <person name="Grigoriev I.V."/>
            <person name="Hibbett D.S."/>
            <person name="Martin F."/>
        </authorList>
    </citation>
    <scope>NUCLEOTIDE SEQUENCE [LARGE SCALE GENOMIC DNA]</scope>
    <source>
        <strain evidence="1 2">FD-317 M1</strain>
    </source>
</reference>
<evidence type="ECO:0000313" key="2">
    <source>
        <dbReference type="Proteomes" id="UP000053593"/>
    </source>
</evidence>
<dbReference type="EMBL" id="KN834821">
    <property type="protein sequence ID" value="KIK54013.1"/>
    <property type="molecule type" value="Genomic_DNA"/>
</dbReference>